<dbReference type="Gene3D" id="3.90.75.20">
    <property type="match status" value="1"/>
</dbReference>
<dbReference type="Proteomes" id="UP000193006">
    <property type="component" value="Chromosome"/>
</dbReference>
<accession>A0A1X9MFD8</accession>
<evidence type="ECO:0000313" key="2">
    <source>
        <dbReference type="Proteomes" id="UP000193006"/>
    </source>
</evidence>
<gene>
    <name evidence="1" type="ORF">BkAM31D_21240</name>
</gene>
<dbReference type="EMBL" id="CP020814">
    <property type="protein sequence ID" value="ARK32167.1"/>
    <property type="molecule type" value="Genomic_DNA"/>
</dbReference>
<dbReference type="SUPFAM" id="SSF54060">
    <property type="entry name" value="His-Me finger endonucleases"/>
    <property type="match status" value="1"/>
</dbReference>
<reference evidence="1 2" key="1">
    <citation type="submission" date="2017-04" db="EMBL/GenBank/DDBJ databases">
        <title>Bacillus krulwichiae AM31D Genome sequencing and assembly.</title>
        <authorList>
            <person name="Krulwich T.A."/>
            <person name="Anastor L."/>
            <person name="Ehrlich R."/>
            <person name="Ehrlich G.D."/>
            <person name="Janto B."/>
        </authorList>
    </citation>
    <scope>NUCLEOTIDE SEQUENCE [LARGE SCALE GENOMIC DNA]</scope>
    <source>
        <strain evidence="1 2">AM31D</strain>
    </source>
</reference>
<evidence type="ECO:0008006" key="3">
    <source>
        <dbReference type="Google" id="ProtNLM"/>
    </source>
</evidence>
<proteinExistence type="predicted"/>
<evidence type="ECO:0000313" key="1">
    <source>
        <dbReference type="EMBL" id="ARK32167.1"/>
    </source>
</evidence>
<dbReference type="InterPro" id="IPR044925">
    <property type="entry name" value="His-Me_finger_sf"/>
</dbReference>
<name>A0A1X9MFD8_9BACI</name>
<dbReference type="AlphaFoldDB" id="A0A1X9MFD8"/>
<dbReference type="STRING" id="199441.BkAM31D_21240"/>
<dbReference type="KEGG" id="bkw:BkAM31D_21240"/>
<dbReference type="RefSeq" id="WP_066160462.1">
    <property type="nucleotide sequence ID" value="NZ_CP020814.1"/>
</dbReference>
<sequence length="175" mass="20275">MKNEYEVRGDVTAIFIKFKGQILETLIDTTDLTKAQEFTGTWYGWKCPKTKGVYVCGQKKINGHRTSFRLHRWITGVGPSLQVDHINHNPLDNRQSVSLRIVNNSQNNQNRKGPLKNNKANCLNVYFDKSRQKWAVAITLNYKKIYFKRFNTKKEAIIAAKIKRPELLPYSGVFI</sequence>
<keyword evidence="2" id="KW-1185">Reference proteome</keyword>
<organism evidence="1 2">
    <name type="scientific">Halalkalibacter krulwichiae</name>
    <dbReference type="NCBI Taxonomy" id="199441"/>
    <lineage>
        <taxon>Bacteria</taxon>
        <taxon>Bacillati</taxon>
        <taxon>Bacillota</taxon>
        <taxon>Bacilli</taxon>
        <taxon>Bacillales</taxon>
        <taxon>Bacillaceae</taxon>
        <taxon>Halalkalibacter</taxon>
    </lineage>
</organism>
<protein>
    <recommendedName>
        <fullName evidence="3">HNH nuclease domain-containing protein</fullName>
    </recommendedName>
</protein>